<organism evidence="1">
    <name type="scientific">marine sediment metagenome</name>
    <dbReference type="NCBI Taxonomy" id="412755"/>
    <lineage>
        <taxon>unclassified sequences</taxon>
        <taxon>metagenomes</taxon>
        <taxon>ecological metagenomes</taxon>
    </lineage>
</organism>
<proteinExistence type="predicted"/>
<dbReference type="EMBL" id="LAZR01000084">
    <property type="protein sequence ID" value="KKN93603.1"/>
    <property type="molecule type" value="Genomic_DNA"/>
</dbReference>
<sequence length="80" mass="9455">MKNNEITSTVFSYDRQNAIEAYKKKLAEIGEQIRIERNSILIRSTKSAEDPYWSKYDQLILEEAKHKKTDPRIPNMLKII</sequence>
<accession>A0A0F9XN56</accession>
<reference evidence="1" key="1">
    <citation type="journal article" date="2015" name="Nature">
        <title>Complex archaea that bridge the gap between prokaryotes and eukaryotes.</title>
        <authorList>
            <person name="Spang A."/>
            <person name="Saw J.H."/>
            <person name="Jorgensen S.L."/>
            <person name="Zaremba-Niedzwiedzka K."/>
            <person name="Martijn J."/>
            <person name="Lind A.E."/>
            <person name="van Eijk R."/>
            <person name="Schleper C."/>
            <person name="Guy L."/>
            <person name="Ettema T.J."/>
        </authorList>
    </citation>
    <scope>NUCLEOTIDE SEQUENCE</scope>
</reference>
<comment type="caution">
    <text evidence="1">The sequence shown here is derived from an EMBL/GenBank/DDBJ whole genome shotgun (WGS) entry which is preliminary data.</text>
</comment>
<gene>
    <name evidence="1" type="ORF">LCGC14_0194350</name>
</gene>
<dbReference type="AlphaFoldDB" id="A0A0F9XN56"/>
<protein>
    <submittedName>
        <fullName evidence="1">Uncharacterized protein</fullName>
    </submittedName>
</protein>
<evidence type="ECO:0000313" key="1">
    <source>
        <dbReference type="EMBL" id="KKN93603.1"/>
    </source>
</evidence>
<name>A0A0F9XN56_9ZZZZ</name>